<feature type="compositionally biased region" description="Polar residues" evidence="11">
    <location>
        <begin position="954"/>
        <end position="968"/>
    </location>
</feature>
<evidence type="ECO:0000256" key="7">
    <source>
        <dbReference type="ARBA" id="ARBA00049014"/>
    </source>
</evidence>
<keyword evidence="3" id="KW-0418">Kinase</keyword>
<keyword evidence="2 10" id="KW-0547">Nucleotide-binding</keyword>
<evidence type="ECO:0000313" key="14">
    <source>
        <dbReference type="Proteomes" id="UP000887568"/>
    </source>
</evidence>
<feature type="domain" description="Protein kinase" evidence="12">
    <location>
        <begin position="1138"/>
        <end position="1413"/>
    </location>
</feature>
<evidence type="ECO:0000256" key="1">
    <source>
        <dbReference type="ARBA" id="ARBA00022679"/>
    </source>
</evidence>
<dbReference type="InterPro" id="IPR000719">
    <property type="entry name" value="Prot_kinase_dom"/>
</dbReference>
<evidence type="ECO:0000313" key="13">
    <source>
        <dbReference type="EnsemblMetazoa" id="XP_038047598.1"/>
    </source>
</evidence>
<reference evidence="13" key="1">
    <citation type="submission" date="2022-11" db="UniProtKB">
        <authorList>
            <consortium name="EnsemblMetazoa"/>
        </authorList>
    </citation>
    <scope>IDENTIFICATION</scope>
</reference>
<dbReference type="GO" id="GO:0005524">
    <property type="term" value="F:ATP binding"/>
    <property type="evidence" value="ECO:0007669"/>
    <property type="project" value="UniProtKB-UniRule"/>
</dbReference>
<name>A0A913Z714_PATMI</name>
<dbReference type="PANTHER" id="PTHR48013">
    <property type="entry name" value="DUAL SPECIFICITY MITOGEN-ACTIVATED PROTEIN KINASE KINASE 5-RELATED"/>
    <property type="match status" value="1"/>
</dbReference>
<dbReference type="RefSeq" id="XP_038047598.1">
    <property type="nucleotide sequence ID" value="XM_038191670.1"/>
</dbReference>
<evidence type="ECO:0000256" key="8">
    <source>
        <dbReference type="ARBA" id="ARBA00049299"/>
    </source>
</evidence>
<feature type="compositionally biased region" description="Basic and acidic residues" evidence="11">
    <location>
        <begin position="630"/>
        <end position="639"/>
    </location>
</feature>
<feature type="compositionally biased region" description="Basic and acidic residues" evidence="11">
    <location>
        <begin position="1024"/>
        <end position="1036"/>
    </location>
</feature>
<feature type="compositionally biased region" description="Low complexity" evidence="11">
    <location>
        <begin position="1391"/>
        <end position="1406"/>
    </location>
</feature>
<dbReference type="GO" id="GO:0004708">
    <property type="term" value="F:MAP kinase kinase activity"/>
    <property type="evidence" value="ECO:0007669"/>
    <property type="project" value="UniProtKB-EC"/>
</dbReference>
<feature type="compositionally biased region" description="Acidic residues" evidence="11">
    <location>
        <begin position="798"/>
        <end position="809"/>
    </location>
</feature>
<dbReference type="PROSITE" id="PS00107">
    <property type="entry name" value="PROTEIN_KINASE_ATP"/>
    <property type="match status" value="1"/>
</dbReference>
<feature type="compositionally biased region" description="Basic and acidic residues" evidence="11">
    <location>
        <begin position="89"/>
        <end position="100"/>
    </location>
</feature>
<feature type="compositionally biased region" description="Polar residues" evidence="11">
    <location>
        <begin position="732"/>
        <end position="752"/>
    </location>
</feature>
<proteinExistence type="inferred from homology"/>
<dbReference type="EC" id="2.7.12.2" evidence="6"/>
<feature type="compositionally biased region" description="Polar residues" evidence="11">
    <location>
        <begin position="978"/>
        <end position="1009"/>
    </location>
</feature>
<evidence type="ECO:0000256" key="11">
    <source>
        <dbReference type="SAM" id="MobiDB-lite"/>
    </source>
</evidence>
<dbReference type="EnsemblMetazoa" id="XM_038191670.1">
    <property type="protein sequence ID" value="XP_038047598.1"/>
    <property type="gene ID" value="LOC119721591"/>
</dbReference>
<feature type="region of interest" description="Disordered" evidence="11">
    <location>
        <begin position="238"/>
        <end position="378"/>
    </location>
</feature>
<dbReference type="CDD" id="cd00180">
    <property type="entry name" value="PKc"/>
    <property type="match status" value="1"/>
</dbReference>
<comment type="catalytic activity">
    <reaction evidence="9">
        <text>L-tyrosyl-[protein] + ATP = O-phospho-L-tyrosyl-[protein] + ADP + H(+)</text>
        <dbReference type="Rhea" id="RHEA:10596"/>
        <dbReference type="Rhea" id="RHEA-COMP:10136"/>
        <dbReference type="Rhea" id="RHEA-COMP:20101"/>
        <dbReference type="ChEBI" id="CHEBI:15378"/>
        <dbReference type="ChEBI" id="CHEBI:30616"/>
        <dbReference type="ChEBI" id="CHEBI:46858"/>
        <dbReference type="ChEBI" id="CHEBI:61978"/>
        <dbReference type="ChEBI" id="CHEBI:456216"/>
        <dbReference type="EC" id="2.7.12.2"/>
    </reaction>
</comment>
<feature type="compositionally biased region" description="Polar residues" evidence="11">
    <location>
        <begin position="238"/>
        <end position="252"/>
    </location>
</feature>
<dbReference type="PANTHER" id="PTHR48013:SF9">
    <property type="entry name" value="DUAL SPECIFICITY MITOGEN-ACTIVATED PROTEIN KINASE KINASE 5"/>
    <property type="match status" value="1"/>
</dbReference>
<protein>
    <recommendedName>
        <fullName evidence="6">mitogen-activated protein kinase kinase</fullName>
        <ecNumber evidence="6">2.7.12.2</ecNumber>
    </recommendedName>
</protein>
<feature type="region of interest" description="Disordered" evidence="11">
    <location>
        <begin position="184"/>
        <end position="226"/>
    </location>
</feature>
<evidence type="ECO:0000256" key="9">
    <source>
        <dbReference type="ARBA" id="ARBA00051693"/>
    </source>
</evidence>
<feature type="compositionally biased region" description="Polar residues" evidence="11">
    <location>
        <begin position="1099"/>
        <end position="1111"/>
    </location>
</feature>
<sequence>MYNYARAYAAAFSESYKKACDLLDHSAGGSGACYGNYGPRSATVGGRCPHSARVGSGNPPRGDTRGRSRNAGQPMTGSRRVSPSGYVHRQIDSAKDERNLKPPLQGPQVRRLFPLRRQLQRNKVRPLNTDGPSLTPEARPPRPSARVDSARYAMFNASSQISNTNRGSGNLVVVGQSCKLTNINSDRTSSCPPVDDDDRPSFVVSGQARVPPRSRPKRPWTSRLRSLFAPRNCERMTTVQPFVTPQGQSEGQVSRPWSLKEDHSDPGQVSRPRSLKEDHGDPGKVSRPKSLKEDHSDPGQVSRPRSLKEDHSDPGQVSRPRSLKEDHSDPGHQSRYTSALMKNREVKGFGGNASTGTMHRRQGSAAMASRPASCTDQPLPIPGVPQLDWDHLQSSSLSALMTDNPILSQEQEEVTSLIVNYDDGSLLTLTPRDDSLCNSSVSILPSFPSQRQEPAMEDGKPAPDEEVEIPNPDPLTSISRGDDKSSEIKLTPQPSPMQDREGEDMTPDDNSVSKPVLQSLSTEGDCGSSDFTPCLCLQVQEQVQEDQDVAHKNAESTLKSVAPCSIATSEESPTTILICHLDRLQAEVVEDGNRASDLEGANSRHEPTSPSRHDAPSSPTTSTSSETSSDENRTPDDGKPCTFNEVLISALPSLTSAIYEKEALERNGDERSDDEESPKQQPSASSSTRSGLSNPVKTFSMSPLSESTESTIKQDEDMVSENEGIILEPLLSSENDTTSSIPMATSSLATSQHHNEVGEGGDDIDGLESISKPMSPSELSVSTASTSFSSSQSLGPGTEDEDFIYDDDREGSSLSSMRAAGTASEEFQTKEAKDIIHELNQMTSATEDVKSRIECLKSASPANPAKKPSNTEEARGTSSTPSQTLEDALSPRQVASSKDSESSSSIIARKDSNECLEDLEGNAQKSDATLSTTAQARMDILSRQETASARDSESPSSVIARTDSTNLLNDLEGKAQRSDSTSSTAAQVQTDSSSLQEAASARDSVSPSSIVAKEASNKNLVETAGKEQKSDSDRQESTPAGNHASSVSKLSEKNSTSTSTRTIVPLLEENQLSQQPNISKTSPSKDASANDKKSSIANTSPAKTSQATQGPENGIPELTAVTYPSIHPSELEFILSDRGGRVMLGCGNYGEVLLMRRQGDTTLLAVKVLTRSFSLLQQEVAAMHAVMNCPYFPKFVGVIDYCSYAQELVGGVGRNTAYNFSKARYDYNLLNALEWLHVCRDVTEGLKALHAAGWLHNDLHCGNAMVCPNPPGSEVAWCGKIIDLGNAQRTSNPGPLVILEYEEQNMFYKVAKQCAPEVLEGRGTFTEKSDIYSLGKLFVDVAGDANILHGLRLLGEFSCMRRSPGARPTLEAISLKLDHLIAQLLEAHRQSSSPTPALPSSSSPSSNHRRHLS</sequence>
<dbReference type="PROSITE" id="PS50011">
    <property type="entry name" value="PROTEIN_KINASE_DOM"/>
    <property type="match status" value="1"/>
</dbReference>
<dbReference type="SUPFAM" id="SSF56112">
    <property type="entry name" value="Protein kinase-like (PK-like)"/>
    <property type="match status" value="1"/>
</dbReference>
<feature type="compositionally biased region" description="Basic and acidic residues" evidence="11">
    <location>
        <begin position="274"/>
        <end position="297"/>
    </location>
</feature>
<feature type="region of interest" description="Disordered" evidence="11">
    <location>
        <begin position="442"/>
        <end position="525"/>
    </location>
</feature>
<keyword evidence="4 10" id="KW-0067">ATP-binding</keyword>
<evidence type="ECO:0000256" key="10">
    <source>
        <dbReference type="PROSITE-ProRule" id="PRU10141"/>
    </source>
</evidence>
<feature type="compositionally biased region" description="Polar residues" evidence="11">
    <location>
        <begin position="442"/>
        <end position="452"/>
    </location>
</feature>
<evidence type="ECO:0000259" key="12">
    <source>
        <dbReference type="PROSITE" id="PS50011"/>
    </source>
</evidence>
<feature type="compositionally biased region" description="Low complexity" evidence="11">
    <location>
        <begin position="775"/>
        <end position="793"/>
    </location>
</feature>
<feature type="compositionally biased region" description="Polar residues" evidence="11">
    <location>
        <begin position="508"/>
        <end position="522"/>
    </location>
</feature>
<organism evidence="13 14">
    <name type="scientific">Patiria miniata</name>
    <name type="common">Bat star</name>
    <name type="synonym">Asterina miniata</name>
    <dbReference type="NCBI Taxonomy" id="46514"/>
    <lineage>
        <taxon>Eukaryota</taxon>
        <taxon>Metazoa</taxon>
        <taxon>Echinodermata</taxon>
        <taxon>Eleutherozoa</taxon>
        <taxon>Asterozoa</taxon>
        <taxon>Asteroidea</taxon>
        <taxon>Valvatacea</taxon>
        <taxon>Valvatida</taxon>
        <taxon>Asterinidae</taxon>
        <taxon>Patiria</taxon>
    </lineage>
</organism>
<feature type="region of interest" description="Disordered" evidence="11">
    <location>
        <begin position="45"/>
        <end position="144"/>
    </location>
</feature>
<evidence type="ECO:0000256" key="3">
    <source>
        <dbReference type="ARBA" id="ARBA00022777"/>
    </source>
</evidence>
<feature type="binding site" evidence="10">
    <location>
        <position position="1167"/>
    </location>
    <ligand>
        <name>ATP</name>
        <dbReference type="ChEBI" id="CHEBI:30616"/>
    </ligand>
</feature>
<feature type="compositionally biased region" description="Low complexity" evidence="11">
    <location>
        <begin position="616"/>
        <end position="627"/>
    </location>
</feature>
<feature type="compositionally biased region" description="Basic and acidic residues" evidence="11">
    <location>
        <begin position="322"/>
        <end position="332"/>
    </location>
</feature>
<evidence type="ECO:0000256" key="6">
    <source>
        <dbReference type="ARBA" id="ARBA00038999"/>
    </source>
</evidence>
<feature type="compositionally biased region" description="Basic and acidic residues" evidence="11">
    <location>
        <begin position="590"/>
        <end position="615"/>
    </location>
</feature>
<keyword evidence="1" id="KW-0808">Transferase</keyword>
<comment type="similarity">
    <text evidence="5">Belongs to the protein kinase superfamily. STE Ser/Thr protein kinase family. MAP kinase kinase subfamily.</text>
</comment>
<dbReference type="Proteomes" id="UP000887568">
    <property type="component" value="Unplaced"/>
</dbReference>
<feature type="compositionally biased region" description="Low complexity" evidence="11">
    <location>
        <begin position="108"/>
        <end position="117"/>
    </location>
</feature>
<keyword evidence="14" id="KW-1185">Reference proteome</keyword>
<dbReference type="OrthoDB" id="5974690at2759"/>
<evidence type="ECO:0000256" key="5">
    <source>
        <dbReference type="ARBA" id="ARBA00038035"/>
    </source>
</evidence>
<feature type="compositionally biased region" description="Polar residues" evidence="11">
    <location>
        <begin position="1070"/>
        <end position="1081"/>
    </location>
</feature>
<dbReference type="GeneID" id="119721591"/>
<feature type="compositionally biased region" description="Basic and acidic residues" evidence="11">
    <location>
        <begin position="659"/>
        <end position="670"/>
    </location>
</feature>
<dbReference type="InterPro" id="IPR017441">
    <property type="entry name" value="Protein_kinase_ATP_BS"/>
</dbReference>
<feature type="region of interest" description="Disordered" evidence="11">
    <location>
        <begin position="1388"/>
        <end position="1413"/>
    </location>
</feature>
<feature type="compositionally biased region" description="Polar residues" evidence="11">
    <location>
        <begin position="679"/>
        <end position="711"/>
    </location>
</feature>
<dbReference type="OMA" id="TTILICH"/>
<feature type="compositionally biased region" description="Polar residues" evidence="11">
    <location>
        <begin position="1037"/>
        <end position="1062"/>
    </location>
</feature>
<evidence type="ECO:0000256" key="4">
    <source>
        <dbReference type="ARBA" id="ARBA00022840"/>
    </source>
</evidence>
<feature type="compositionally biased region" description="Polar residues" evidence="11">
    <location>
        <begin position="876"/>
        <end position="885"/>
    </location>
</feature>
<evidence type="ECO:0000256" key="2">
    <source>
        <dbReference type="ARBA" id="ARBA00022741"/>
    </source>
</evidence>
<comment type="catalytic activity">
    <reaction evidence="8">
        <text>L-threonyl-[protein] + ATP = O-phospho-L-threonyl-[protein] + ADP + H(+)</text>
        <dbReference type="Rhea" id="RHEA:46608"/>
        <dbReference type="Rhea" id="RHEA-COMP:11060"/>
        <dbReference type="Rhea" id="RHEA-COMP:11605"/>
        <dbReference type="ChEBI" id="CHEBI:15378"/>
        <dbReference type="ChEBI" id="CHEBI:30013"/>
        <dbReference type="ChEBI" id="CHEBI:30616"/>
        <dbReference type="ChEBI" id="CHEBI:61977"/>
        <dbReference type="ChEBI" id="CHEBI:456216"/>
        <dbReference type="EC" id="2.7.12.2"/>
    </reaction>
</comment>
<dbReference type="Pfam" id="PF00069">
    <property type="entry name" value="Pkinase"/>
    <property type="match status" value="1"/>
</dbReference>
<feature type="region of interest" description="Disordered" evidence="11">
    <location>
        <begin position="590"/>
        <end position="1117"/>
    </location>
</feature>
<feature type="compositionally biased region" description="Polar residues" evidence="11">
    <location>
        <begin position="70"/>
        <end position="81"/>
    </location>
</feature>
<comment type="catalytic activity">
    <reaction evidence="7">
        <text>L-seryl-[protein] + ATP = O-phospho-L-seryl-[protein] + ADP + H(+)</text>
        <dbReference type="Rhea" id="RHEA:17989"/>
        <dbReference type="Rhea" id="RHEA-COMP:9863"/>
        <dbReference type="Rhea" id="RHEA-COMP:11604"/>
        <dbReference type="ChEBI" id="CHEBI:15378"/>
        <dbReference type="ChEBI" id="CHEBI:29999"/>
        <dbReference type="ChEBI" id="CHEBI:30616"/>
        <dbReference type="ChEBI" id="CHEBI:83421"/>
        <dbReference type="ChEBI" id="CHEBI:456216"/>
        <dbReference type="EC" id="2.7.12.2"/>
    </reaction>
</comment>
<dbReference type="Gene3D" id="1.10.510.10">
    <property type="entry name" value="Transferase(Phosphotransferase) domain 1"/>
    <property type="match status" value="1"/>
</dbReference>
<accession>A0A913Z714</accession>
<feature type="compositionally biased region" description="Basic and acidic residues" evidence="11">
    <location>
        <begin position="827"/>
        <end position="837"/>
    </location>
</feature>
<dbReference type="InterPro" id="IPR011009">
    <property type="entry name" value="Kinase-like_dom_sf"/>
</dbReference>
<feature type="compositionally biased region" description="Polar residues" evidence="11">
    <location>
        <begin position="923"/>
        <end position="935"/>
    </location>
</feature>